<reference evidence="7" key="1">
    <citation type="journal article" date="2022" name="Int. J. Syst. Evol. Microbiol.">
        <title>Anaeromyxobacter oryzae sp. nov., Anaeromyxobacter diazotrophicus sp. nov. and Anaeromyxobacter paludicola sp. nov., isolated from paddy soils.</title>
        <authorList>
            <person name="Itoh H."/>
            <person name="Xu Z."/>
            <person name="Mise K."/>
            <person name="Masuda Y."/>
            <person name="Ushijima N."/>
            <person name="Hayakawa C."/>
            <person name="Shiratori Y."/>
            <person name="Senoo K."/>
        </authorList>
    </citation>
    <scope>NUCLEOTIDE SEQUENCE [LARGE SCALE GENOMIC DNA]</scope>
    <source>
        <strain evidence="7">Red232</strain>
    </source>
</reference>
<gene>
    <name evidence="6" type="primary">shc</name>
    <name evidence="6" type="ORF">AMOR_12190</name>
</gene>
<dbReference type="PANTHER" id="PTHR11764:SF82">
    <property type="entry name" value="TERPENE CYCLASE_MUTASE FAMILY MEMBER"/>
    <property type="match status" value="1"/>
</dbReference>
<dbReference type="InterPro" id="IPR008930">
    <property type="entry name" value="Terpenoid_cyclase/PrenylTrfase"/>
</dbReference>
<dbReference type="NCBIfam" id="TIGR01507">
    <property type="entry name" value="hopene_cyclase"/>
    <property type="match status" value="1"/>
</dbReference>
<feature type="domain" description="Squalene cyclase N-terminal" evidence="5">
    <location>
        <begin position="36"/>
        <end position="336"/>
    </location>
</feature>
<feature type="domain" description="Squalene cyclase C-terminal" evidence="4">
    <location>
        <begin position="347"/>
        <end position="664"/>
    </location>
</feature>
<dbReference type="Proteomes" id="UP001162891">
    <property type="component" value="Chromosome"/>
</dbReference>
<dbReference type="Pfam" id="PF13243">
    <property type="entry name" value="SQHop_cyclase_C"/>
    <property type="match status" value="1"/>
</dbReference>
<evidence type="ECO:0000256" key="3">
    <source>
        <dbReference type="ARBA" id="ARBA00023235"/>
    </source>
</evidence>
<evidence type="ECO:0000313" key="6">
    <source>
        <dbReference type="EMBL" id="BDG02223.1"/>
    </source>
</evidence>
<proteinExistence type="predicted"/>
<evidence type="ECO:0000313" key="7">
    <source>
        <dbReference type="Proteomes" id="UP001162891"/>
    </source>
</evidence>
<dbReference type="InterPro" id="IPR032696">
    <property type="entry name" value="SQ_cyclase_C"/>
</dbReference>
<evidence type="ECO:0000259" key="4">
    <source>
        <dbReference type="Pfam" id="PF13243"/>
    </source>
</evidence>
<evidence type="ECO:0000259" key="5">
    <source>
        <dbReference type="Pfam" id="PF13249"/>
    </source>
</evidence>
<dbReference type="InterPro" id="IPR018333">
    <property type="entry name" value="Squalene_cyclase"/>
</dbReference>
<protein>
    <submittedName>
        <fullName evidence="6">Squalene-hopene cyclase</fullName>
    </submittedName>
</protein>
<evidence type="ECO:0000256" key="1">
    <source>
        <dbReference type="ARBA" id="ARBA00004999"/>
    </source>
</evidence>
<dbReference type="Pfam" id="PF13249">
    <property type="entry name" value="SQHop_cyclase_N"/>
    <property type="match status" value="1"/>
</dbReference>
<dbReference type="EMBL" id="AP025591">
    <property type="protein sequence ID" value="BDG02223.1"/>
    <property type="molecule type" value="Genomic_DNA"/>
</dbReference>
<dbReference type="NCBIfam" id="TIGR01787">
    <property type="entry name" value="squalene_cyclas"/>
    <property type="match status" value="1"/>
</dbReference>
<keyword evidence="2" id="KW-0677">Repeat</keyword>
<comment type="pathway">
    <text evidence="1">Secondary metabolite biosynthesis; hopanoid biosynthesis.</text>
</comment>
<keyword evidence="7" id="KW-1185">Reference proteome</keyword>
<dbReference type="PANTHER" id="PTHR11764">
    <property type="entry name" value="TERPENE CYCLASE/MUTASE FAMILY MEMBER"/>
    <property type="match status" value="1"/>
</dbReference>
<keyword evidence="3" id="KW-0413">Isomerase</keyword>
<organism evidence="6 7">
    <name type="scientific">Anaeromyxobacter oryzae</name>
    <dbReference type="NCBI Taxonomy" id="2918170"/>
    <lineage>
        <taxon>Bacteria</taxon>
        <taxon>Pseudomonadati</taxon>
        <taxon>Myxococcota</taxon>
        <taxon>Myxococcia</taxon>
        <taxon>Myxococcales</taxon>
        <taxon>Cystobacterineae</taxon>
        <taxon>Anaeromyxobacteraceae</taxon>
        <taxon>Anaeromyxobacter</taxon>
    </lineage>
</organism>
<dbReference type="SFLD" id="SFLDG01016">
    <property type="entry name" value="Prenyltransferase_Like_2"/>
    <property type="match status" value="1"/>
</dbReference>
<dbReference type="SUPFAM" id="SSF48239">
    <property type="entry name" value="Terpenoid cyclases/Protein prenyltransferases"/>
    <property type="match status" value="2"/>
</dbReference>
<accession>A0ABN6MR80</accession>
<dbReference type="RefSeq" id="WP_248359660.1">
    <property type="nucleotide sequence ID" value="NZ_AP025591.1"/>
</dbReference>
<evidence type="ECO:0000256" key="2">
    <source>
        <dbReference type="ARBA" id="ARBA00022737"/>
    </source>
</evidence>
<dbReference type="InterPro" id="IPR032697">
    <property type="entry name" value="SQ_cyclase_N"/>
</dbReference>
<name>A0ABN6MR80_9BACT</name>
<dbReference type="Gene3D" id="1.50.10.20">
    <property type="match status" value="2"/>
</dbReference>
<dbReference type="InterPro" id="IPR006400">
    <property type="entry name" value="Hopene-cyclase"/>
</dbReference>
<sequence>MSAGEVLVCDPPAAAAAAPAPAPAIGLASAARRAARAAQDFLWRVRRGDHWCGELESNATITAEYVLLRQALGLDLGCRRDATIRYLCGRQKADGSWGIAWNLPGDVSTTVETYLALRLLGLGEDDPRLAAAERFVRAAGGVERVRVFTRINLALFGLFPWDAVPVVPPEVIFLPSWAPINVYRLASWARSTMVPLFIVFHHRPVFALPGGRSPESTFLDRLWLDPAHKRIPYRSSVLETLRRHGPGWKAFFNAGDAVLRVHDRFRGSAPLRALRARALRACEAWVLEHEEATGDWGGIFPPMLNGALALRLQGHALDSDPVRRALEAIEAFSISDAEGFRIEACQSPVWDSILALIGLVDSSADPADPRLVATRRWIEAKQLVNDWGDWKVYAPEIPPGGWSFEYANTWYPDVDDTAAIVVGLVKQNPASACGAVVARALAWMRGMQNSDGGWAAFDVENDRLFLNEIPFSDMDSLCDPSSPDVTGRVLEALGIAGERRGPAVDRALAYLRRAQEPEGSFYGRWGVNYVYGTSNVLNGLARVGVPASDGMVVRALRWLEAVQNPDGGFGEGLESYADRTRMGKGPSTASQTAWGVMGLLAYRPASDPAVTRGVAWLVSRQLDGGPAAGSWHEEEFTGTGFPRHFYLRYHLYRHYFPLMALGRFCAAAGA</sequence>